<reference evidence="1 2" key="1">
    <citation type="journal article" date="2021" name="Front. Genet.">
        <title>Chromosome-Level Genome Assembly Reveals Significant Gene Expansion in the Toll and IMD Signaling Pathways of Dendrolimus kikuchii.</title>
        <authorList>
            <person name="Zhou J."/>
            <person name="Wu P."/>
            <person name="Xiong Z."/>
            <person name="Liu N."/>
            <person name="Zhao N."/>
            <person name="Ji M."/>
            <person name="Qiu Y."/>
            <person name="Yang B."/>
        </authorList>
    </citation>
    <scope>NUCLEOTIDE SEQUENCE [LARGE SCALE GENOMIC DNA]</scope>
    <source>
        <strain evidence="1">Ann1</strain>
    </source>
</reference>
<keyword evidence="2" id="KW-1185">Reference proteome</keyword>
<dbReference type="Proteomes" id="UP000824533">
    <property type="component" value="Linkage Group LG02"/>
</dbReference>
<protein>
    <submittedName>
        <fullName evidence="1">Uncharacterized protein</fullName>
    </submittedName>
</protein>
<gene>
    <name evidence="1" type="ORF">K1T71_001551</name>
</gene>
<comment type="caution">
    <text evidence="1">The sequence shown here is derived from an EMBL/GenBank/DDBJ whole genome shotgun (WGS) entry which is preliminary data.</text>
</comment>
<name>A0ACC1DI89_9NEOP</name>
<proteinExistence type="predicted"/>
<organism evidence="1 2">
    <name type="scientific">Dendrolimus kikuchii</name>
    <dbReference type="NCBI Taxonomy" id="765133"/>
    <lineage>
        <taxon>Eukaryota</taxon>
        <taxon>Metazoa</taxon>
        <taxon>Ecdysozoa</taxon>
        <taxon>Arthropoda</taxon>
        <taxon>Hexapoda</taxon>
        <taxon>Insecta</taxon>
        <taxon>Pterygota</taxon>
        <taxon>Neoptera</taxon>
        <taxon>Endopterygota</taxon>
        <taxon>Lepidoptera</taxon>
        <taxon>Glossata</taxon>
        <taxon>Ditrysia</taxon>
        <taxon>Bombycoidea</taxon>
        <taxon>Lasiocampidae</taxon>
        <taxon>Dendrolimus</taxon>
    </lineage>
</organism>
<evidence type="ECO:0000313" key="2">
    <source>
        <dbReference type="Proteomes" id="UP000824533"/>
    </source>
</evidence>
<accession>A0ACC1DI89</accession>
<evidence type="ECO:0000313" key="1">
    <source>
        <dbReference type="EMBL" id="KAJ0183575.1"/>
    </source>
</evidence>
<sequence>MPLFPAYASSDTLDIESDGETGVASSASAGTASPALEARLLASDEDVDADSVAAPRPVKRPSPTDDRDFYLDTKFDGANLPVTTLYYPGRPQYDLTCSWKVLGLDKIKGRQISRGKRKRYYSSEVPSDAAAVAAEVAARAQALRRALAADPTDQPLWLQYIAFQERWAGGEGALRAADEAEAAAAAAGGASAPLRAAMLRVRARHLPRAEYCAMLQRHIAAEKDTLALWVRLVRAVGGEGAGGADGGGAAALAARAMQRLRHSPLAYPHLLYAYGCWVRDAGLWELLTLLVELVVSVCFGVDARLPPPPQERLDARLQAAEDKPRQIVHCVSGDRSVTCNVFRSTLTNFSVSGFFFISWRCLEVIGLVGVREVRSISFALSLITSVRPGDITSEGGVT</sequence>
<dbReference type="EMBL" id="CM034388">
    <property type="protein sequence ID" value="KAJ0183575.1"/>
    <property type="molecule type" value="Genomic_DNA"/>
</dbReference>